<evidence type="ECO:0000313" key="3">
    <source>
        <dbReference type="Proteomes" id="UP000316092"/>
    </source>
</evidence>
<dbReference type="InterPro" id="IPR016064">
    <property type="entry name" value="NAD/diacylglycerol_kinase_sf"/>
</dbReference>
<protein>
    <recommendedName>
        <fullName evidence="1">DAGKc domain-containing protein</fullName>
    </recommendedName>
</protein>
<sequence length="171" mass="18657">MEEFTRYLRDAGVRIELRETTPESTPEEDIKGLKDFDALIGAGGDGTVSSLAYAARTYQKAYPPYPAGTANLIAQNLNLPTDPRELADLFLSGQTVTLDLAELEVDGKVHGFAMLAGLGLDAAMIRDSEHTKDRLGVAAYVASALKQLHPQHAQFKLWSEPKAQDQQASHF</sequence>
<reference evidence="2 3" key="1">
    <citation type="submission" date="2019-07" db="EMBL/GenBank/DDBJ databases">
        <title>Deinococcus detaillus sp. nov., isolated from humus soil in Antarctica.</title>
        <authorList>
            <person name="Zhang K."/>
        </authorList>
    </citation>
    <scope>NUCLEOTIDE SEQUENCE [LARGE SCALE GENOMIC DNA]</scope>
    <source>
        <strain evidence="2 3">H1</strain>
    </source>
</reference>
<dbReference type="GO" id="GO:0016301">
    <property type="term" value="F:kinase activity"/>
    <property type="evidence" value="ECO:0007669"/>
    <property type="project" value="InterPro"/>
</dbReference>
<proteinExistence type="predicted"/>
<accession>A0A553ULP1</accession>
<dbReference type="PROSITE" id="PS50146">
    <property type="entry name" value="DAGK"/>
    <property type="match status" value="1"/>
</dbReference>
<dbReference type="AlphaFoldDB" id="A0A553ULP1"/>
<dbReference type="EMBL" id="VKDB01000024">
    <property type="protein sequence ID" value="TSA81133.1"/>
    <property type="molecule type" value="Genomic_DNA"/>
</dbReference>
<dbReference type="InterPro" id="IPR017438">
    <property type="entry name" value="ATP-NAD_kinase_N"/>
</dbReference>
<organism evidence="2 3">
    <name type="scientific">Deinococcus detaillensis</name>
    <dbReference type="NCBI Taxonomy" id="2592048"/>
    <lineage>
        <taxon>Bacteria</taxon>
        <taxon>Thermotogati</taxon>
        <taxon>Deinococcota</taxon>
        <taxon>Deinococci</taxon>
        <taxon>Deinococcales</taxon>
        <taxon>Deinococcaceae</taxon>
        <taxon>Deinococcus</taxon>
    </lineage>
</organism>
<dbReference type="SUPFAM" id="SSF111331">
    <property type="entry name" value="NAD kinase/diacylglycerol kinase-like"/>
    <property type="match status" value="1"/>
</dbReference>
<comment type="caution">
    <text evidence="2">The sequence shown here is derived from an EMBL/GenBank/DDBJ whole genome shotgun (WGS) entry which is preliminary data.</text>
</comment>
<gene>
    <name evidence="2" type="ORF">FNU79_15460</name>
</gene>
<name>A0A553ULP1_9DEIO</name>
<dbReference type="OrthoDB" id="3171056at2"/>
<feature type="domain" description="DAGKc" evidence="1">
    <location>
        <begin position="1"/>
        <end position="107"/>
    </location>
</feature>
<dbReference type="Pfam" id="PF00781">
    <property type="entry name" value="DAGK_cat"/>
    <property type="match status" value="1"/>
</dbReference>
<dbReference type="Gene3D" id="3.40.50.10330">
    <property type="entry name" value="Probable inorganic polyphosphate/atp-NAD kinase, domain 1"/>
    <property type="match status" value="1"/>
</dbReference>
<dbReference type="Gene3D" id="2.60.200.40">
    <property type="match status" value="1"/>
</dbReference>
<evidence type="ECO:0000313" key="2">
    <source>
        <dbReference type="EMBL" id="TSA81133.1"/>
    </source>
</evidence>
<dbReference type="InterPro" id="IPR001206">
    <property type="entry name" value="Diacylglycerol_kinase_cat_dom"/>
</dbReference>
<evidence type="ECO:0000259" key="1">
    <source>
        <dbReference type="PROSITE" id="PS50146"/>
    </source>
</evidence>
<keyword evidence="3" id="KW-1185">Reference proteome</keyword>
<dbReference type="Proteomes" id="UP000316092">
    <property type="component" value="Unassembled WGS sequence"/>
</dbReference>